<sequence>MKVLLFHGQVGDPTALADAYGHGGYILQRINSLMDMLAHLPTAAILVIYAPILAGIEVMRLAHSRDPHIPVALVYDGLDTAQRISALEAGADECFDAGVDPREARARVQLVLRRCGYQEEVRCGDILIRPFERELQIAGTRVHVPKRELSLLLTLASSPKRVWSRRELLERIWGPVNARDDRLVDVCVHHLRRTLRTVQANPVNIRSVRGKGYALQL</sequence>
<evidence type="ECO:0000259" key="8">
    <source>
        <dbReference type="PROSITE" id="PS50110"/>
    </source>
</evidence>
<evidence type="ECO:0000313" key="10">
    <source>
        <dbReference type="EMBL" id="MBB6097883.1"/>
    </source>
</evidence>
<evidence type="ECO:0000256" key="5">
    <source>
        <dbReference type="ARBA" id="ARBA00023163"/>
    </source>
</evidence>
<evidence type="ECO:0000256" key="2">
    <source>
        <dbReference type="ARBA" id="ARBA00023012"/>
    </source>
</evidence>
<dbReference type="PANTHER" id="PTHR48111:SF1">
    <property type="entry name" value="TWO-COMPONENT RESPONSE REGULATOR ORR33"/>
    <property type="match status" value="1"/>
</dbReference>
<dbReference type="PANTHER" id="PTHR48111">
    <property type="entry name" value="REGULATOR OF RPOS"/>
    <property type="match status" value="1"/>
</dbReference>
<evidence type="ECO:0000259" key="9">
    <source>
        <dbReference type="PROSITE" id="PS51755"/>
    </source>
</evidence>
<gene>
    <name evidence="10" type="ORF">HNR42_001306</name>
</gene>
<accession>A0A841HYC3</accession>
<dbReference type="CDD" id="cd00383">
    <property type="entry name" value="trans_reg_C"/>
    <property type="match status" value="1"/>
</dbReference>
<dbReference type="SUPFAM" id="SSF46894">
    <property type="entry name" value="C-terminal effector domain of the bipartite response regulators"/>
    <property type="match status" value="1"/>
</dbReference>
<keyword evidence="3" id="KW-0805">Transcription regulation</keyword>
<keyword evidence="1" id="KW-0597">Phosphoprotein</keyword>
<evidence type="ECO:0000256" key="1">
    <source>
        <dbReference type="ARBA" id="ARBA00022553"/>
    </source>
</evidence>
<evidence type="ECO:0000256" key="7">
    <source>
        <dbReference type="PROSITE-ProRule" id="PRU01091"/>
    </source>
</evidence>
<dbReference type="RefSeq" id="WP_183985758.1">
    <property type="nucleotide sequence ID" value="NZ_JACHHG010000004.1"/>
</dbReference>
<dbReference type="InterPro" id="IPR016032">
    <property type="entry name" value="Sig_transdc_resp-reg_C-effctor"/>
</dbReference>
<evidence type="ECO:0000256" key="4">
    <source>
        <dbReference type="ARBA" id="ARBA00023125"/>
    </source>
</evidence>
<dbReference type="Gene3D" id="3.40.50.2300">
    <property type="match status" value="1"/>
</dbReference>
<dbReference type="PROSITE" id="PS50110">
    <property type="entry name" value="RESPONSE_REGULATORY"/>
    <property type="match status" value="1"/>
</dbReference>
<dbReference type="Proteomes" id="UP000569951">
    <property type="component" value="Unassembled WGS sequence"/>
</dbReference>
<proteinExistence type="predicted"/>
<dbReference type="SMART" id="SM00862">
    <property type="entry name" value="Trans_reg_C"/>
    <property type="match status" value="1"/>
</dbReference>
<feature type="domain" description="Response regulatory" evidence="8">
    <location>
        <begin position="2"/>
        <end position="112"/>
    </location>
</feature>
<evidence type="ECO:0000256" key="6">
    <source>
        <dbReference type="PROSITE-ProRule" id="PRU00169"/>
    </source>
</evidence>
<keyword evidence="2" id="KW-0902">Two-component regulatory system</keyword>
<dbReference type="PROSITE" id="PS51755">
    <property type="entry name" value="OMPR_PHOB"/>
    <property type="match status" value="1"/>
</dbReference>
<organism evidence="10 11">
    <name type="scientific">Deinobacterium chartae</name>
    <dbReference type="NCBI Taxonomy" id="521158"/>
    <lineage>
        <taxon>Bacteria</taxon>
        <taxon>Thermotogati</taxon>
        <taxon>Deinococcota</taxon>
        <taxon>Deinococci</taxon>
        <taxon>Deinococcales</taxon>
        <taxon>Deinococcaceae</taxon>
        <taxon>Deinobacterium</taxon>
    </lineage>
</organism>
<evidence type="ECO:0000256" key="3">
    <source>
        <dbReference type="ARBA" id="ARBA00023015"/>
    </source>
</evidence>
<feature type="domain" description="OmpR/PhoB-type" evidence="9">
    <location>
        <begin position="118"/>
        <end position="217"/>
    </location>
</feature>
<keyword evidence="5" id="KW-0804">Transcription</keyword>
<dbReference type="SUPFAM" id="SSF52172">
    <property type="entry name" value="CheY-like"/>
    <property type="match status" value="1"/>
</dbReference>
<dbReference type="InterPro" id="IPR036388">
    <property type="entry name" value="WH-like_DNA-bd_sf"/>
</dbReference>
<keyword evidence="4 7" id="KW-0238">DNA-binding</keyword>
<dbReference type="GO" id="GO:0032993">
    <property type="term" value="C:protein-DNA complex"/>
    <property type="evidence" value="ECO:0007669"/>
    <property type="project" value="TreeGrafter"/>
</dbReference>
<dbReference type="InterPro" id="IPR001789">
    <property type="entry name" value="Sig_transdc_resp-reg_receiver"/>
</dbReference>
<dbReference type="EMBL" id="JACHHG010000004">
    <property type="protein sequence ID" value="MBB6097883.1"/>
    <property type="molecule type" value="Genomic_DNA"/>
</dbReference>
<protein>
    <submittedName>
        <fullName evidence="10">DNA-binding response OmpR family regulator</fullName>
    </submittedName>
</protein>
<name>A0A841HYC3_9DEIO</name>
<dbReference type="GO" id="GO:0000976">
    <property type="term" value="F:transcription cis-regulatory region binding"/>
    <property type="evidence" value="ECO:0007669"/>
    <property type="project" value="TreeGrafter"/>
</dbReference>
<dbReference type="Pfam" id="PF00486">
    <property type="entry name" value="Trans_reg_C"/>
    <property type="match status" value="1"/>
</dbReference>
<dbReference type="InterPro" id="IPR039420">
    <property type="entry name" value="WalR-like"/>
</dbReference>
<dbReference type="GO" id="GO:0000156">
    <property type="term" value="F:phosphorelay response regulator activity"/>
    <property type="evidence" value="ECO:0007669"/>
    <property type="project" value="TreeGrafter"/>
</dbReference>
<dbReference type="InterPro" id="IPR011006">
    <property type="entry name" value="CheY-like_superfamily"/>
</dbReference>
<comment type="caution">
    <text evidence="6">Lacks conserved residue(s) required for the propagation of feature annotation.</text>
</comment>
<reference evidence="10 11" key="1">
    <citation type="submission" date="2020-08" db="EMBL/GenBank/DDBJ databases">
        <title>Genomic Encyclopedia of Type Strains, Phase IV (KMG-IV): sequencing the most valuable type-strain genomes for metagenomic binning, comparative biology and taxonomic classification.</title>
        <authorList>
            <person name="Goeker M."/>
        </authorList>
    </citation>
    <scope>NUCLEOTIDE SEQUENCE [LARGE SCALE GENOMIC DNA]</scope>
    <source>
        <strain evidence="10 11">DSM 21458</strain>
    </source>
</reference>
<evidence type="ECO:0000313" key="11">
    <source>
        <dbReference type="Proteomes" id="UP000569951"/>
    </source>
</evidence>
<feature type="DNA-binding region" description="OmpR/PhoB-type" evidence="7">
    <location>
        <begin position="118"/>
        <end position="217"/>
    </location>
</feature>
<dbReference type="GO" id="GO:0006355">
    <property type="term" value="P:regulation of DNA-templated transcription"/>
    <property type="evidence" value="ECO:0007669"/>
    <property type="project" value="InterPro"/>
</dbReference>
<dbReference type="GO" id="GO:0005829">
    <property type="term" value="C:cytosol"/>
    <property type="evidence" value="ECO:0007669"/>
    <property type="project" value="TreeGrafter"/>
</dbReference>
<comment type="caution">
    <text evidence="10">The sequence shown here is derived from an EMBL/GenBank/DDBJ whole genome shotgun (WGS) entry which is preliminary data.</text>
</comment>
<dbReference type="Gene3D" id="1.10.10.10">
    <property type="entry name" value="Winged helix-like DNA-binding domain superfamily/Winged helix DNA-binding domain"/>
    <property type="match status" value="1"/>
</dbReference>
<dbReference type="AlphaFoldDB" id="A0A841HYC3"/>
<keyword evidence="11" id="KW-1185">Reference proteome</keyword>
<dbReference type="InterPro" id="IPR001867">
    <property type="entry name" value="OmpR/PhoB-type_DNA-bd"/>
</dbReference>